<name>A0A4Y6V1J2_SACBS</name>
<dbReference type="Proteomes" id="UP000316968">
    <property type="component" value="Chromosome"/>
</dbReference>
<sequence length="362" mass="40087">MAIKLPIWGDSVPHNTGQSKFDELELKNKHPSEALSGLKALAVLKKDEYNSKRRHWIHEATYAAEIRHGEGRETYDDQPTLTPYMAPGSDRAIIVVPGGGYMTKDIKHEGEGVARSLNEAGISAFVLDYRLNPYKAPIPMLDMQRAVRYVRYHAPGYGIDPAKIGAVGFSAGGHLVSSLITLRRGLPVEYAGYEADSIDRTDDSLALAGLIYPLISCTDLPSIAISMFSREDAEDPAERERLLKHYSLAQHVRPGDPPQFLCYGDHDHLLGSEGVQAYQRALDAHGVPNRMLAIEGADHGFGDCERGTFVDKVLGLTSYAYWKKEFTDWANAKFDQIRLYPSTQEPECKPTGYSPGGEDRHA</sequence>
<dbReference type="InterPro" id="IPR029058">
    <property type="entry name" value="AB_hydrolase_fold"/>
</dbReference>
<accession>A0A4Y6V1J2</accession>
<keyword evidence="4" id="KW-1185">Reference proteome</keyword>
<dbReference type="OrthoDB" id="9794725at2"/>
<dbReference type="PANTHER" id="PTHR48081">
    <property type="entry name" value="AB HYDROLASE SUPERFAMILY PROTEIN C4A8.06C"/>
    <property type="match status" value="1"/>
</dbReference>
<gene>
    <name evidence="3" type="ORF">FFV09_21585</name>
</gene>
<evidence type="ECO:0000313" key="3">
    <source>
        <dbReference type="EMBL" id="QDH23224.1"/>
    </source>
</evidence>
<dbReference type="GO" id="GO:0016787">
    <property type="term" value="F:hydrolase activity"/>
    <property type="evidence" value="ECO:0007669"/>
    <property type="project" value="UniProtKB-KW"/>
</dbReference>
<dbReference type="InterPro" id="IPR050300">
    <property type="entry name" value="GDXG_lipolytic_enzyme"/>
</dbReference>
<dbReference type="EMBL" id="CP041217">
    <property type="protein sequence ID" value="QDH23224.1"/>
    <property type="molecule type" value="Genomic_DNA"/>
</dbReference>
<keyword evidence="1 3" id="KW-0378">Hydrolase</keyword>
<dbReference type="PANTHER" id="PTHR48081:SF6">
    <property type="entry name" value="PEPTIDASE S9 PROLYL OLIGOPEPTIDASE CATALYTIC DOMAIN-CONTAINING PROTEIN"/>
    <property type="match status" value="1"/>
</dbReference>
<dbReference type="SUPFAM" id="SSF53474">
    <property type="entry name" value="alpha/beta-Hydrolases"/>
    <property type="match status" value="1"/>
</dbReference>
<proteinExistence type="predicted"/>
<dbReference type="RefSeq" id="WP_141449761.1">
    <property type="nucleotide sequence ID" value="NZ_CP041217.1"/>
</dbReference>
<protein>
    <submittedName>
        <fullName evidence="3">Alpha/beta hydrolase</fullName>
    </submittedName>
</protein>
<reference evidence="3 4" key="1">
    <citation type="submission" date="2019-06" db="EMBL/GenBank/DDBJ databases">
        <title>Saccharibacillus brassicae sp. nov., an endophytic bacterium isolated from Chinese cabbage seeds (Brassica pekinensis).</title>
        <authorList>
            <person name="Jiang L."/>
            <person name="Lee J."/>
            <person name="Kim S.W."/>
        </authorList>
    </citation>
    <scope>NUCLEOTIDE SEQUENCE [LARGE SCALE GENOMIC DNA]</scope>
    <source>
        <strain evidence="4">KCTC 43072 / ATSA2</strain>
    </source>
</reference>
<dbReference type="AlphaFoldDB" id="A0A4Y6V1J2"/>
<dbReference type="InterPro" id="IPR049492">
    <property type="entry name" value="BD-FAE-like_dom"/>
</dbReference>
<organism evidence="3 4">
    <name type="scientific">Saccharibacillus brassicae</name>
    <dbReference type="NCBI Taxonomy" id="2583377"/>
    <lineage>
        <taxon>Bacteria</taxon>
        <taxon>Bacillati</taxon>
        <taxon>Bacillota</taxon>
        <taxon>Bacilli</taxon>
        <taxon>Bacillales</taxon>
        <taxon>Paenibacillaceae</taxon>
        <taxon>Saccharibacillus</taxon>
    </lineage>
</organism>
<dbReference type="Pfam" id="PF20434">
    <property type="entry name" value="BD-FAE"/>
    <property type="match status" value="1"/>
</dbReference>
<feature type="domain" description="BD-FAE-like" evidence="2">
    <location>
        <begin position="89"/>
        <end position="272"/>
    </location>
</feature>
<evidence type="ECO:0000256" key="1">
    <source>
        <dbReference type="ARBA" id="ARBA00022801"/>
    </source>
</evidence>
<dbReference type="KEGG" id="saca:FFV09_21585"/>
<dbReference type="Gene3D" id="3.40.50.1820">
    <property type="entry name" value="alpha/beta hydrolase"/>
    <property type="match status" value="1"/>
</dbReference>
<evidence type="ECO:0000259" key="2">
    <source>
        <dbReference type="Pfam" id="PF20434"/>
    </source>
</evidence>
<evidence type="ECO:0000313" key="4">
    <source>
        <dbReference type="Proteomes" id="UP000316968"/>
    </source>
</evidence>